<dbReference type="AlphaFoldDB" id="A0A920CRV2"/>
<evidence type="ECO:0008006" key="3">
    <source>
        <dbReference type="Google" id="ProtNLM"/>
    </source>
</evidence>
<proteinExistence type="predicted"/>
<dbReference type="Proteomes" id="UP000682811">
    <property type="component" value="Unassembled WGS sequence"/>
</dbReference>
<organism evidence="1 2">
    <name type="scientific">Paenibacillus azoreducens</name>
    <dbReference type="NCBI Taxonomy" id="116718"/>
    <lineage>
        <taxon>Bacteria</taxon>
        <taxon>Bacillati</taxon>
        <taxon>Bacillota</taxon>
        <taxon>Bacilli</taxon>
        <taxon>Bacillales</taxon>
        <taxon>Paenibacillaceae</taxon>
        <taxon>Paenibacillus</taxon>
    </lineage>
</organism>
<comment type="caution">
    <text evidence="1">The sequence shown here is derived from an EMBL/GenBank/DDBJ whole genome shotgun (WGS) entry which is preliminary data.</text>
</comment>
<dbReference type="SUPFAM" id="SSF53474">
    <property type="entry name" value="alpha/beta-Hydrolases"/>
    <property type="match status" value="1"/>
</dbReference>
<dbReference type="RefSeq" id="WP_212981446.1">
    <property type="nucleotide sequence ID" value="NZ_AP025343.1"/>
</dbReference>
<gene>
    <name evidence="1" type="ORF">J34TS1_62260</name>
</gene>
<reference evidence="1 2" key="1">
    <citation type="submission" date="2021-03" db="EMBL/GenBank/DDBJ databases">
        <title>Antimicrobial resistance genes in bacteria isolated from Japanese honey, and their potential for conferring macrolide and lincosamide resistance in the American foulbrood pathogen Paenibacillus larvae.</title>
        <authorList>
            <person name="Okamoto M."/>
            <person name="Kumagai M."/>
            <person name="Kanamori H."/>
            <person name="Takamatsu D."/>
        </authorList>
    </citation>
    <scope>NUCLEOTIDE SEQUENCE [LARGE SCALE GENOMIC DNA]</scope>
    <source>
        <strain evidence="1 2">J34TS1</strain>
    </source>
</reference>
<dbReference type="EMBL" id="BORT01000054">
    <property type="protein sequence ID" value="GIO51461.1"/>
    <property type="molecule type" value="Genomic_DNA"/>
</dbReference>
<accession>A0A920CRV2</accession>
<evidence type="ECO:0000313" key="2">
    <source>
        <dbReference type="Proteomes" id="UP000682811"/>
    </source>
</evidence>
<name>A0A920CRV2_9BACL</name>
<dbReference type="Pfam" id="PF26363">
    <property type="entry name" value="Phospholipase-like"/>
    <property type="match status" value="1"/>
</dbReference>
<dbReference type="GO" id="GO:0006629">
    <property type="term" value="P:lipid metabolic process"/>
    <property type="evidence" value="ECO:0007669"/>
    <property type="project" value="InterPro"/>
</dbReference>
<protein>
    <recommendedName>
        <fullName evidence="3">Fungal lipase-like domain-containing protein</fullName>
    </recommendedName>
</protein>
<evidence type="ECO:0000313" key="1">
    <source>
        <dbReference type="EMBL" id="GIO51461.1"/>
    </source>
</evidence>
<keyword evidence="2" id="KW-1185">Reference proteome</keyword>
<dbReference type="InterPro" id="IPR029058">
    <property type="entry name" value="AB_hydrolase_fold"/>
</dbReference>
<sequence>MSYIRDEIYHTLSDHAYKRDLMVHKKVGPDNNWEVVEPEGALLHDTNGSGFDAAVFKNVNTDQVIIAYRGTEPFGNPLWSMFMDYGTDGMDVVGGRAKGLEKFHEAYEKVKDNPWVMSNPSTAQMYYKMEYDYQTNQFHQAEELYHAVKKAYPNAQISTTGHSLGGAEAEYVAVRNGLQSTSFNAPSIVHLLPDELQEKVKRGVFEKTNIAYVDPGDAIGSGFKEAKGHVGSTYYTTSTYEEANKQYQNSTSYFPMITSQNRSNPLANFFLGPEFHIQYIPVTLPMGNWGAVKKFFNSISGEARHSLERFVFDQEGNIANKLFTMDGQPVEGSPRLKYYNERVANEELMKEAVKELIQRYGSNWGMFGKVVASAAGVTIQLRPEALKEAGQTINRHVQEFQTELPAAIRSIQHLVETSSSRSLQPIVERLITSLNTFNRWYAKEAREIGEYINKKAEDFLRADQG</sequence>
<dbReference type="Gene3D" id="3.40.50.1820">
    <property type="entry name" value="alpha/beta hydrolase"/>
    <property type="match status" value="1"/>
</dbReference>